<organism evidence="1 2">
    <name type="scientific">Rhizobium leguminosarum</name>
    <dbReference type="NCBI Taxonomy" id="384"/>
    <lineage>
        <taxon>Bacteria</taxon>
        <taxon>Pseudomonadati</taxon>
        <taxon>Pseudomonadota</taxon>
        <taxon>Alphaproteobacteria</taxon>
        <taxon>Hyphomicrobiales</taxon>
        <taxon>Rhizobiaceae</taxon>
        <taxon>Rhizobium/Agrobacterium group</taxon>
        <taxon>Rhizobium</taxon>
    </lineage>
</organism>
<comment type="caution">
    <text evidence="1">The sequence shown here is derived from an EMBL/GenBank/DDBJ whole genome shotgun (WGS) entry which is preliminary data.</text>
</comment>
<evidence type="ECO:0000313" key="1">
    <source>
        <dbReference type="EMBL" id="MBB4294126.1"/>
    </source>
</evidence>
<protein>
    <submittedName>
        <fullName evidence="1">Uncharacterized protein</fullName>
    </submittedName>
</protein>
<reference evidence="1 2" key="1">
    <citation type="submission" date="2020-08" db="EMBL/GenBank/DDBJ databases">
        <title>Genomic Encyclopedia of Type Strains, Phase IV (KMG-V): Genome sequencing to study the core and pangenomes of soil and plant-associated prokaryotes.</title>
        <authorList>
            <person name="Whitman W."/>
        </authorList>
    </citation>
    <scope>NUCLEOTIDE SEQUENCE [LARGE SCALE GENOMIC DNA]</scope>
    <source>
        <strain evidence="1 2">SEMIA 415</strain>
    </source>
</reference>
<evidence type="ECO:0000313" key="2">
    <source>
        <dbReference type="Proteomes" id="UP000538507"/>
    </source>
</evidence>
<name>A0AAE2MRP9_RHILE</name>
<accession>A0AAE2MRP9</accession>
<sequence>MDEQLELINNACGLLSSIIHHWSTGRCHVIEL</sequence>
<proteinExistence type="predicted"/>
<dbReference type="Proteomes" id="UP000538507">
    <property type="component" value="Unassembled WGS sequence"/>
</dbReference>
<dbReference type="EMBL" id="JACIGO010000013">
    <property type="protein sequence ID" value="MBB4294126.1"/>
    <property type="molecule type" value="Genomic_DNA"/>
</dbReference>
<dbReference type="AlphaFoldDB" id="A0AAE2MRP9"/>
<gene>
    <name evidence="1" type="ORF">GGE16_006223</name>
</gene>